<evidence type="ECO:0000256" key="17">
    <source>
        <dbReference type="ARBA" id="ARBA00049075"/>
    </source>
</evidence>
<comment type="function">
    <text evidence="19">Catalyzes the 2 serial methylation steps for the conversion of the 7-monomethylguanosine (m(7)G) caps of snRNAs and snoRNAs to a 2,2,7-trimethylguanosine (m(2,2,7)G) cap structure. The enzyme is specific for guanine, and N7 methylation must precede N2 methylation. Hypermethylation of the m7G cap of U snRNAs leads to their concentration in nuclear foci, their colocalization with coilin and the formation of canonical Cajal bodies (CBs). Plays a role in transcriptional regulation.</text>
</comment>
<gene>
    <name evidence="24" type="ORF">Zmor_008229</name>
</gene>
<evidence type="ECO:0000256" key="22">
    <source>
        <dbReference type="ARBA" id="ARBA00081504"/>
    </source>
</evidence>
<evidence type="ECO:0000256" key="18">
    <source>
        <dbReference type="ARBA" id="ARBA00049790"/>
    </source>
</evidence>
<reference evidence="24" key="1">
    <citation type="journal article" date="2023" name="G3 (Bethesda)">
        <title>Whole genome assemblies of Zophobas morio and Tenebrio molitor.</title>
        <authorList>
            <person name="Kaur S."/>
            <person name="Stinson S.A."/>
            <person name="diCenzo G.C."/>
        </authorList>
    </citation>
    <scope>NUCLEOTIDE SEQUENCE</scope>
    <source>
        <strain evidence="24">QUZm001</strain>
    </source>
</reference>
<keyword evidence="12" id="KW-0539">Nucleus</keyword>
<accession>A0AA38IYH1</accession>
<evidence type="ECO:0000256" key="15">
    <source>
        <dbReference type="ARBA" id="ARBA00048740"/>
    </source>
</evidence>
<dbReference type="GO" id="GO:0005737">
    <property type="term" value="C:cytoplasm"/>
    <property type="evidence" value="ECO:0007669"/>
    <property type="project" value="UniProtKB-SubCell"/>
</dbReference>
<dbReference type="CDD" id="cd02440">
    <property type="entry name" value="AdoMet_MTases"/>
    <property type="match status" value="1"/>
</dbReference>
<evidence type="ECO:0000313" key="25">
    <source>
        <dbReference type="Proteomes" id="UP001168821"/>
    </source>
</evidence>
<sequence length="504" mass="56915">MNKPDNLDDWKARIRHELTLISSQSIENSVNHVNRRSDVSDRIESNIPGTANAYLSSPSHVSKQTKKNIHKVFQGKVEKNDVKCPIQVNSNVAKSLGFLLSSLKVSSEENSRMEEAIEVESEYDSAEEEKTQMAAMGLPTSFVPKHKRERVDESETTESGSLPGDFESCRKRIKAAFNLMGIEYHDTNTSPLSGQVHYKMKHIRLQNRHLKLRNDNKRPRHIHFDEDGNVISETGPSEEGGFQSVLPDSSDDKHSSADEDISSEVVTTPPKLEEQAEEVIPKRKKRKKKIAVPPEIKENAYLRKYWHRRFNLFSKFDEGIKLDEESWYSVTPEQIAKHIAKRCTCDVIIDSFCGAGGNSIQFAFTCKRVIAIDIDPRKIELARNNAEIYGVADRIEFIVGDFFQLAGGLKADVVFFSPPWGGPSYLREPVYDLESMLQPFPISKLLEVGRAITSNIAVFLPKNSNAFLLIDESKPGGGVEIEQNFLKKNLVSITAYYSDLIKKI</sequence>
<evidence type="ECO:0000256" key="21">
    <source>
        <dbReference type="ARBA" id="ARBA00079339"/>
    </source>
</evidence>
<comment type="subunit">
    <text evidence="20">May form homooligomers. Interacts with CREBBP/CBP, EED/WAIT1, EP300/P300, NCOA6/PRIP, PPARBP/PBP and SMN.</text>
</comment>
<dbReference type="Gene3D" id="3.40.50.150">
    <property type="entry name" value="Vaccinia Virus protein VP39"/>
    <property type="match status" value="1"/>
</dbReference>
<evidence type="ECO:0000256" key="9">
    <source>
        <dbReference type="ARBA" id="ARBA00022691"/>
    </source>
</evidence>
<protein>
    <recommendedName>
        <fullName evidence="4">Trimethylguanosine synthase</fullName>
    </recommendedName>
    <alternativeName>
        <fullName evidence="18">Cap-specific guanine-N(2) methyltransferase</fullName>
    </alternativeName>
    <alternativeName>
        <fullName evidence="21">Nuclear receptor coactivator 6-interacting protein</fullName>
    </alternativeName>
    <alternativeName>
        <fullName evidence="22">PRIP-interacting protein with methyltransferase motif</fullName>
    </alternativeName>
</protein>
<evidence type="ECO:0000256" key="2">
    <source>
        <dbReference type="ARBA" id="ARBA00004496"/>
    </source>
</evidence>
<comment type="similarity">
    <text evidence="13">Belongs to the methyltransferase superfamily. Trimethylguanosine synthase family.</text>
</comment>
<dbReference type="SUPFAM" id="SSF53335">
    <property type="entry name" value="S-adenosyl-L-methionine-dependent methyltransferases"/>
    <property type="match status" value="1"/>
</dbReference>
<comment type="catalytic activity">
    <reaction evidence="17">
        <text>a 5'-end (N(7)-methyl 5'-triphosphoguanosine)-ribonucleoside in snRNA + S-adenosyl-L-methionine = a 5'-end (N(2),N(7)-dimethyl 5'-triphosphoguanosine)-ribonucleoside in snRNA + S-adenosyl-L-homocysteine + H(+)</text>
        <dbReference type="Rhea" id="RHEA:78471"/>
        <dbReference type="Rhea" id="RHEA-COMP:19085"/>
        <dbReference type="Rhea" id="RHEA-COMP:19087"/>
        <dbReference type="ChEBI" id="CHEBI:15378"/>
        <dbReference type="ChEBI" id="CHEBI:57856"/>
        <dbReference type="ChEBI" id="CHEBI:59789"/>
        <dbReference type="ChEBI" id="CHEBI:156461"/>
        <dbReference type="ChEBI" id="CHEBI:172880"/>
    </reaction>
    <physiologicalReaction direction="left-to-right" evidence="17">
        <dbReference type="Rhea" id="RHEA:78472"/>
    </physiologicalReaction>
</comment>
<evidence type="ECO:0000256" key="10">
    <source>
        <dbReference type="ARBA" id="ARBA00023015"/>
    </source>
</evidence>
<comment type="caution">
    <text evidence="24">The sequence shown here is derived from an EMBL/GenBank/DDBJ whole genome shotgun (WGS) entry which is preliminary data.</text>
</comment>
<evidence type="ECO:0000256" key="5">
    <source>
        <dbReference type="ARBA" id="ARBA00022490"/>
    </source>
</evidence>
<keyword evidence="8" id="KW-0808">Transferase</keyword>
<evidence type="ECO:0000256" key="20">
    <source>
        <dbReference type="ARBA" id="ARBA00064494"/>
    </source>
</evidence>
<evidence type="ECO:0000256" key="16">
    <source>
        <dbReference type="ARBA" id="ARBA00048763"/>
    </source>
</evidence>
<evidence type="ECO:0000256" key="1">
    <source>
        <dbReference type="ARBA" id="ARBA00004408"/>
    </source>
</evidence>
<name>A0AA38IYH1_9CUCU</name>
<dbReference type="EMBL" id="JALNTZ010000002">
    <property type="protein sequence ID" value="KAJ3664023.1"/>
    <property type="molecule type" value="Genomic_DNA"/>
</dbReference>
<dbReference type="Pfam" id="PF09445">
    <property type="entry name" value="Methyltransf_15"/>
    <property type="match status" value="1"/>
</dbReference>
<organism evidence="24 25">
    <name type="scientific">Zophobas morio</name>
    <dbReference type="NCBI Taxonomy" id="2755281"/>
    <lineage>
        <taxon>Eukaryota</taxon>
        <taxon>Metazoa</taxon>
        <taxon>Ecdysozoa</taxon>
        <taxon>Arthropoda</taxon>
        <taxon>Hexapoda</taxon>
        <taxon>Insecta</taxon>
        <taxon>Pterygota</taxon>
        <taxon>Neoptera</taxon>
        <taxon>Endopterygota</taxon>
        <taxon>Coleoptera</taxon>
        <taxon>Polyphaga</taxon>
        <taxon>Cucujiformia</taxon>
        <taxon>Tenebrionidae</taxon>
        <taxon>Zophobas</taxon>
    </lineage>
</organism>
<keyword evidence="5" id="KW-0963">Cytoplasm</keyword>
<dbReference type="PANTHER" id="PTHR14741:SF32">
    <property type="entry name" value="TRIMETHYLGUANOSINE SYNTHASE"/>
    <property type="match status" value="1"/>
</dbReference>
<keyword evidence="6" id="KW-0597">Phosphoprotein</keyword>
<evidence type="ECO:0000256" key="8">
    <source>
        <dbReference type="ARBA" id="ARBA00022679"/>
    </source>
</evidence>
<dbReference type="InterPro" id="IPR019012">
    <property type="entry name" value="RNA_cap_Gua-N2-MeTrfase"/>
</dbReference>
<comment type="catalytic activity">
    <reaction evidence="14">
        <text>a 5'-end (N(2),N(7)-dimethyl 5'-triphosphoguanosine)-ribonucleoside in snoRNA + S-adenosyl-L-methionine = a 5'-end (N(2),N(2),N(7)-trimethyl 5'-triphosphoguanosine)-ribonucleoside in snoRNA + S-adenosyl-L-homocysteine + H(+)</text>
        <dbReference type="Rhea" id="RHEA:78507"/>
        <dbReference type="Rhea" id="RHEA-COMP:19088"/>
        <dbReference type="Rhea" id="RHEA-COMP:19090"/>
        <dbReference type="ChEBI" id="CHEBI:15378"/>
        <dbReference type="ChEBI" id="CHEBI:57856"/>
        <dbReference type="ChEBI" id="CHEBI:59789"/>
        <dbReference type="ChEBI" id="CHEBI:167623"/>
        <dbReference type="ChEBI" id="CHEBI:172880"/>
    </reaction>
    <physiologicalReaction direction="left-to-right" evidence="14">
        <dbReference type="Rhea" id="RHEA:78508"/>
    </physiologicalReaction>
</comment>
<evidence type="ECO:0000256" key="4">
    <source>
        <dbReference type="ARBA" id="ARBA00018517"/>
    </source>
</evidence>
<comment type="subcellular location">
    <subcellularLocation>
        <location evidence="2">Cytoplasm</location>
    </subcellularLocation>
    <subcellularLocation>
        <location evidence="1">Nucleus</location>
        <location evidence="1">Cajal body</location>
    </subcellularLocation>
    <subcellularLocation>
        <location evidence="3">Nucleus</location>
        <location evidence="3">Nucleolus</location>
    </subcellularLocation>
</comment>
<dbReference type="AlphaFoldDB" id="A0AA38IYH1"/>
<evidence type="ECO:0000256" key="13">
    <source>
        <dbReference type="ARBA" id="ARBA00025783"/>
    </source>
</evidence>
<keyword evidence="7" id="KW-0489">Methyltransferase</keyword>
<dbReference type="GO" id="GO:0071164">
    <property type="term" value="F:RNA cap trimethylguanosine synthase activity"/>
    <property type="evidence" value="ECO:0007669"/>
    <property type="project" value="TreeGrafter"/>
</dbReference>
<dbReference type="GO" id="GO:0015030">
    <property type="term" value="C:Cajal body"/>
    <property type="evidence" value="ECO:0007669"/>
    <property type="project" value="UniProtKB-SubCell"/>
</dbReference>
<keyword evidence="11" id="KW-0804">Transcription</keyword>
<evidence type="ECO:0000313" key="24">
    <source>
        <dbReference type="EMBL" id="KAJ3664023.1"/>
    </source>
</evidence>
<evidence type="ECO:0000256" key="12">
    <source>
        <dbReference type="ARBA" id="ARBA00023242"/>
    </source>
</evidence>
<dbReference type="PANTHER" id="PTHR14741">
    <property type="entry name" value="S-ADENOSYLMETHIONINE-DEPENDENT METHYLTRANSFERASE RELATED"/>
    <property type="match status" value="1"/>
</dbReference>
<evidence type="ECO:0000256" key="6">
    <source>
        <dbReference type="ARBA" id="ARBA00022553"/>
    </source>
</evidence>
<evidence type="ECO:0000256" key="7">
    <source>
        <dbReference type="ARBA" id="ARBA00022603"/>
    </source>
</evidence>
<evidence type="ECO:0000256" key="3">
    <source>
        <dbReference type="ARBA" id="ARBA00004604"/>
    </source>
</evidence>
<dbReference type="GO" id="GO:0005730">
    <property type="term" value="C:nucleolus"/>
    <property type="evidence" value="ECO:0007669"/>
    <property type="project" value="UniProtKB-SubCell"/>
</dbReference>
<feature type="region of interest" description="Disordered" evidence="23">
    <location>
        <begin position="219"/>
        <end position="266"/>
    </location>
</feature>
<dbReference type="InterPro" id="IPR029063">
    <property type="entry name" value="SAM-dependent_MTases_sf"/>
</dbReference>
<dbReference type="Proteomes" id="UP001168821">
    <property type="component" value="Unassembled WGS sequence"/>
</dbReference>
<evidence type="ECO:0000256" key="14">
    <source>
        <dbReference type="ARBA" id="ARBA00047418"/>
    </source>
</evidence>
<dbReference type="FunFam" id="3.40.50.150:FF:000066">
    <property type="entry name" value="Trimethylguanosine synthase 1"/>
    <property type="match status" value="1"/>
</dbReference>
<keyword evidence="10" id="KW-0805">Transcription regulation</keyword>
<evidence type="ECO:0000256" key="19">
    <source>
        <dbReference type="ARBA" id="ARBA00057179"/>
    </source>
</evidence>
<keyword evidence="25" id="KW-1185">Reference proteome</keyword>
<evidence type="ECO:0000256" key="23">
    <source>
        <dbReference type="SAM" id="MobiDB-lite"/>
    </source>
</evidence>
<keyword evidence="9" id="KW-0949">S-adenosyl-L-methionine</keyword>
<comment type="catalytic activity">
    <reaction evidence="16">
        <text>a 5'-end (N(2),N(7)-dimethyl 5'-triphosphoguanosine)-ribonucleoside in snRNA + S-adenosyl-L-methionine = a 5'-end (N(2),N(2),N(7)-trimethyl 5'-triphosphoguanosine)-ribonucleoside in snRNA + S-adenosyl-L-homocysteine + H(+)</text>
        <dbReference type="Rhea" id="RHEA:78479"/>
        <dbReference type="Rhea" id="RHEA-COMP:19087"/>
        <dbReference type="Rhea" id="RHEA-COMP:19089"/>
        <dbReference type="ChEBI" id="CHEBI:15378"/>
        <dbReference type="ChEBI" id="CHEBI:57856"/>
        <dbReference type="ChEBI" id="CHEBI:59789"/>
        <dbReference type="ChEBI" id="CHEBI:167623"/>
        <dbReference type="ChEBI" id="CHEBI:172880"/>
    </reaction>
    <physiologicalReaction direction="left-to-right" evidence="16">
        <dbReference type="Rhea" id="RHEA:78480"/>
    </physiologicalReaction>
</comment>
<proteinExistence type="inferred from homology"/>
<comment type="catalytic activity">
    <reaction evidence="15">
        <text>a 5'-end (N(7)-methyl 5'-triphosphoguanosine)-ribonucleoside in snoRNA + S-adenosyl-L-methionine = a 5'-end (N(2),N(7)-dimethyl 5'-triphosphoguanosine)-ribonucleoside in snoRNA + S-adenosyl-L-homocysteine + H(+)</text>
        <dbReference type="Rhea" id="RHEA:78475"/>
        <dbReference type="Rhea" id="RHEA-COMP:19086"/>
        <dbReference type="Rhea" id="RHEA-COMP:19088"/>
        <dbReference type="ChEBI" id="CHEBI:15378"/>
        <dbReference type="ChEBI" id="CHEBI:57856"/>
        <dbReference type="ChEBI" id="CHEBI:59789"/>
        <dbReference type="ChEBI" id="CHEBI:156461"/>
        <dbReference type="ChEBI" id="CHEBI:172880"/>
    </reaction>
    <physiologicalReaction direction="left-to-right" evidence="15">
        <dbReference type="Rhea" id="RHEA:78476"/>
    </physiologicalReaction>
</comment>
<evidence type="ECO:0000256" key="11">
    <source>
        <dbReference type="ARBA" id="ARBA00023163"/>
    </source>
</evidence>